<keyword evidence="2" id="KW-1185">Reference proteome</keyword>
<accession>A0ABU5JZD8</accession>
<evidence type="ECO:0000313" key="1">
    <source>
        <dbReference type="EMBL" id="MDZ5608751.1"/>
    </source>
</evidence>
<comment type="caution">
    <text evidence="1">The sequence shown here is derived from an EMBL/GenBank/DDBJ whole genome shotgun (WGS) entry which is preliminary data.</text>
</comment>
<sequence>MIKLEYFERSDFKQLMGWIHSEEFLLQWGGPAFTYPLQEKQLEKYIKNANYENADVFVYKVIDQKTGKVIG</sequence>
<feature type="non-terminal residue" evidence="1">
    <location>
        <position position="71"/>
    </location>
</feature>
<gene>
    <name evidence="1" type="ORF">U2I54_17170</name>
</gene>
<name>A0ABU5JZD8_9BACI</name>
<proteinExistence type="predicted"/>
<reference evidence="2" key="1">
    <citation type="submission" date="2023-11" db="EMBL/GenBank/DDBJ databases">
        <title>Genome Sequence of Bacillus pseudomycoides stain BUPM19.</title>
        <authorList>
            <person name="Farhat A."/>
        </authorList>
    </citation>
    <scope>NUCLEOTIDE SEQUENCE [LARGE SCALE GENOMIC DNA]</scope>
    <source>
        <strain evidence="2">BUPM19</strain>
    </source>
</reference>
<evidence type="ECO:0000313" key="2">
    <source>
        <dbReference type="Proteomes" id="UP001291930"/>
    </source>
</evidence>
<dbReference type="EMBL" id="JAXOVW010000039">
    <property type="protein sequence ID" value="MDZ5608751.1"/>
    <property type="molecule type" value="Genomic_DNA"/>
</dbReference>
<dbReference type="Gene3D" id="3.40.630.30">
    <property type="match status" value="1"/>
</dbReference>
<organism evidence="1 2">
    <name type="scientific">Bacillus bingmayongensis</name>
    <dbReference type="NCBI Taxonomy" id="1150157"/>
    <lineage>
        <taxon>Bacteria</taxon>
        <taxon>Bacillati</taxon>
        <taxon>Bacillota</taxon>
        <taxon>Bacilli</taxon>
        <taxon>Bacillales</taxon>
        <taxon>Bacillaceae</taxon>
        <taxon>Bacillus</taxon>
    </lineage>
</organism>
<protein>
    <submittedName>
        <fullName evidence="1">GNAT family N-acetyltransferase</fullName>
    </submittedName>
</protein>
<dbReference type="Proteomes" id="UP001291930">
    <property type="component" value="Unassembled WGS sequence"/>
</dbReference>